<evidence type="ECO:0000313" key="2">
    <source>
        <dbReference type="Proteomes" id="UP000030104"/>
    </source>
</evidence>
<dbReference type="OrthoDB" id="4369665at2759"/>
<accession>A0A0A2L5G3</accession>
<organism evidence="1 2">
    <name type="scientific">Penicillium italicum</name>
    <name type="common">Blue mold</name>
    <dbReference type="NCBI Taxonomy" id="40296"/>
    <lineage>
        <taxon>Eukaryota</taxon>
        <taxon>Fungi</taxon>
        <taxon>Dikarya</taxon>
        <taxon>Ascomycota</taxon>
        <taxon>Pezizomycotina</taxon>
        <taxon>Eurotiomycetes</taxon>
        <taxon>Eurotiomycetidae</taxon>
        <taxon>Eurotiales</taxon>
        <taxon>Aspergillaceae</taxon>
        <taxon>Penicillium</taxon>
    </lineage>
</organism>
<protein>
    <submittedName>
        <fullName evidence="1">Uncharacterized protein</fullName>
    </submittedName>
</protein>
<dbReference type="AlphaFoldDB" id="A0A0A2L5G3"/>
<dbReference type="Proteomes" id="UP000030104">
    <property type="component" value="Unassembled WGS sequence"/>
</dbReference>
<sequence>MIPVEIRGTLVESVVNSPFTYFKELLFYSLYTVALEVIPKEEVF</sequence>
<keyword evidence="2" id="KW-1185">Reference proteome</keyword>
<evidence type="ECO:0000313" key="1">
    <source>
        <dbReference type="EMBL" id="KGO75194.1"/>
    </source>
</evidence>
<proteinExistence type="predicted"/>
<dbReference type="EMBL" id="JQGA01000512">
    <property type="protein sequence ID" value="KGO75194.1"/>
    <property type="molecule type" value="Genomic_DNA"/>
</dbReference>
<reference evidence="1 2" key="1">
    <citation type="journal article" date="2015" name="Mol. Plant Microbe Interact.">
        <title>Genome, transcriptome, and functional analyses of Penicillium expansum provide new insights into secondary metabolism and pathogenicity.</title>
        <authorList>
            <person name="Ballester A.R."/>
            <person name="Marcet-Houben M."/>
            <person name="Levin E."/>
            <person name="Sela N."/>
            <person name="Selma-Lazaro C."/>
            <person name="Carmona L."/>
            <person name="Wisniewski M."/>
            <person name="Droby S."/>
            <person name="Gonzalez-Candelas L."/>
            <person name="Gabaldon T."/>
        </authorList>
    </citation>
    <scope>NUCLEOTIDE SEQUENCE [LARGE SCALE GENOMIC DNA]</scope>
    <source>
        <strain evidence="1 2">PHI-1</strain>
    </source>
</reference>
<dbReference type="HOGENOM" id="CLU_3224772_0_0_1"/>
<name>A0A0A2L5G3_PENIT</name>
<comment type="caution">
    <text evidence="1">The sequence shown here is derived from an EMBL/GenBank/DDBJ whole genome shotgun (WGS) entry which is preliminary data.</text>
</comment>
<gene>
    <name evidence="1" type="ORF">PITC_072770</name>
</gene>